<dbReference type="Gene3D" id="6.10.140.2220">
    <property type="match status" value="1"/>
</dbReference>
<dbReference type="GO" id="GO:0000981">
    <property type="term" value="F:DNA-binding transcription factor activity, RNA polymerase II-specific"/>
    <property type="evidence" value="ECO:0007669"/>
    <property type="project" value="TreeGrafter"/>
</dbReference>
<dbReference type="Pfam" id="PF01753">
    <property type="entry name" value="zf-MYND"/>
    <property type="match status" value="1"/>
</dbReference>
<dbReference type="GO" id="GO:0008270">
    <property type="term" value="F:zinc ion binding"/>
    <property type="evidence" value="ECO:0007669"/>
    <property type="project" value="UniProtKB-KW"/>
</dbReference>
<evidence type="ECO:0000256" key="2">
    <source>
        <dbReference type="ARBA" id="ARBA00022771"/>
    </source>
</evidence>
<evidence type="ECO:0000313" key="7">
    <source>
        <dbReference type="Proteomes" id="UP001174997"/>
    </source>
</evidence>
<dbReference type="SUPFAM" id="SSF144232">
    <property type="entry name" value="HIT/MYND zinc finger-like"/>
    <property type="match status" value="1"/>
</dbReference>
<feature type="domain" description="MYND-type" evidence="5">
    <location>
        <begin position="1188"/>
        <end position="1230"/>
    </location>
</feature>
<keyword evidence="1" id="KW-0479">Metal-binding</keyword>
<reference evidence="6" key="1">
    <citation type="submission" date="2023-06" db="EMBL/GenBank/DDBJ databases">
        <title>Genome-scale phylogeny and comparative genomics of the fungal order Sordariales.</title>
        <authorList>
            <consortium name="Lawrence Berkeley National Laboratory"/>
            <person name="Hensen N."/>
            <person name="Bonometti L."/>
            <person name="Westerberg I."/>
            <person name="Brannstrom I.O."/>
            <person name="Guillou S."/>
            <person name="Cros-Aarteil S."/>
            <person name="Calhoun S."/>
            <person name="Haridas S."/>
            <person name="Kuo A."/>
            <person name="Mondo S."/>
            <person name="Pangilinan J."/>
            <person name="Riley R."/>
            <person name="Labutti K."/>
            <person name="Andreopoulos B."/>
            <person name="Lipzen A."/>
            <person name="Chen C."/>
            <person name="Yanf M."/>
            <person name="Daum C."/>
            <person name="Ng V."/>
            <person name="Clum A."/>
            <person name="Steindorff A."/>
            <person name="Ohm R."/>
            <person name="Martin F."/>
            <person name="Silar P."/>
            <person name="Natvig D."/>
            <person name="Lalanne C."/>
            <person name="Gautier V."/>
            <person name="Ament-Velasquez S.L."/>
            <person name="Kruys A."/>
            <person name="Hutchinson M.I."/>
            <person name="Powell A.J."/>
            <person name="Barry K."/>
            <person name="Miller A.N."/>
            <person name="Grigoriev I.V."/>
            <person name="Debuchy R."/>
            <person name="Gladieux P."/>
            <person name="Thoren M.H."/>
            <person name="Johannesson H."/>
        </authorList>
    </citation>
    <scope>NUCLEOTIDE SEQUENCE</scope>
    <source>
        <strain evidence="6">CBS 307.81</strain>
    </source>
</reference>
<dbReference type="PANTHER" id="PTHR10237:SF14">
    <property type="entry name" value="MYND-TYPE DOMAIN-CONTAINING PROTEIN"/>
    <property type="match status" value="1"/>
</dbReference>
<evidence type="ECO:0000256" key="3">
    <source>
        <dbReference type="ARBA" id="ARBA00022833"/>
    </source>
</evidence>
<comment type="caution">
    <text evidence="6">The sequence shown here is derived from an EMBL/GenBank/DDBJ whole genome shotgun (WGS) entry which is preliminary data.</text>
</comment>
<evidence type="ECO:0000313" key="6">
    <source>
        <dbReference type="EMBL" id="KAK0666788.1"/>
    </source>
</evidence>
<keyword evidence="3" id="KW-0862">Zinc</keyword>
<dbReference type="PROSITE" id="PS50865">
    <property type="entry name" value="ZF_MYND_2"/>
    <property type="match status" value="1"/>
</dbReference>
<dbReference type="InterPro" id="IPR024119">
    <property type="entry name" value="TF_DEAF-1"/>
</dbReference>
<dbReference type="Pfam" id="PF14737">
    <property type="entry name" value="DUF4470"/>
    <property type="match status" value="1"/>
</dbReference>
<evidence type="ECO:0000259" key="5">
    <source>
        <dbReference type="PROSITE" id="PS50865"/>
    </source>
</evidence>
<protein>
    <recommendedName>
        <fullName evidence="5">MYND-type domain-containing protein</fullName>
    </recommendedName>
</protein>
<evidence type="ECO:0000256" key="4">
    <source>
        <dbReference type="PROSITE-ProRule" id="PRU00134"/>
    </source>
</evidence>
<dbReference type="PROSITE" id="PS01360">
    <property type="entry name" value="ZF_MYND_1"/>
    <property type="match status" value="1"/>
</dbReference>
<dbReference type="InterPro" id="IPR027974">
    <property type="entry name" value="DUF4470"/>
</dbReference>
<dbReference type="EMBL" id="JAULSY010000082">
    <property type="protein sequence ID" value="KAK0666788.1"/>
    <property type="molecule type" value="Genomic_DNA"/>
</dbReference>
<proteinExistence type="predicted"/>
<accession>A0AA40D8C3</accession>
<dbReference type="InterPro" id="IPR002893">
    <property type="entry name" value="Znf_MYND"/>
</dbReference>
<evidence type="ECO:0000256" key="1">
    <source>
        <dbReference type="ARBA" id="ARBA00022723"/>
    </source>
</evidence>
<keyword evidence="2 4" id="KW-0863">Zinc-finger</keyword>
<dbReference type="PANTHER" id="PTHR10237">
    <property type="entry name" value="DEFORMED EPIDERMAL AUTOREGULATORY FACTOR 1 HOMOLOG SUPPRESSIN"/>
    <property type="match status" value="1"/>
</dbReference>
<name>A0AA40D8C3_9PEZI</name>
<dbReference type="GO" id="GO:0005634">
    <property type="term" value="C:nucleus"/>
    <property type="evidence" value="ECO:0007669"/>
    <property type="project" value="TreeGrafter"/>
</dbReference>
<organism evidence="6 7">
    <name type="scientific">Cercophora samala</name>
    <dbReference type="NCBI Taxonomy" id="330535"/>
    <lineage>
        <taxon>Eukaryota</taxon>
        <taxon>Fungi</taxon>
        <taxon>Dikarya</taxon>
        <taxon>Ascomycota</taxon>
        <taxon>Pezizomycotina</taxon>
        <taxon>Sordariomycetes</taxon>
        <taxon>Sordariomycetidae</taxon>
        <taxon>Sordariales</taxon>
        <taxon>Lasiosphaeriaceae</taxon>
        <taxon>Cercophora</taxon>
    </lineage>
</organism>
<sequence length="1231" mass="135254">MLQQGLAVLQTGFYPFGNTPAVCLTQHLPPEVPARVLILGCGDLRNVLFTNHSEGGRRKLDFTCCDIEASVIARGILLITLITDDTGGHQTFSNWNIYFHQYLSFVDHARLVSQAKKLRSLSGSLDAWKTSEYGNVIRFCDKSTLEQVSKVWDFYLDASNRSRVEAKMKSERLGDSYTCMNGIRSTAPAFYTGFQAILDMHESFRKHGSTDADLATVSQATKHPNPMLVSPRIAAKLHGGENPLLGFHLATAFVPLDDKSAYAKAYKQKTNLGKAVAAARTEFSQWSESLRKQWPEGVTLRFFVGDAISFAHTLQQRRNAGTFTSASWYRSRFESFDPLILNEAEYGPNGDAPVSFTSVETSNLIDHLGSINLLVATSPLLDGAPSSTLYTESLVKKSETHRAFSQTLFGTNLGFFSLLLGLFPVDYWTNTTSVCAGDEGIIDRLVQSRSHLGSKPPPGQLHIRMGWKRPPGPSHIKPQPTSTSLEYLNMDASNLAELLFKVYLNMFPHENVTAMMSALRLGGSPDLSLPVYCRASFAALLRLVKSRVKTDWPAMMSQLIGLIGSDTTLTMGANYHHELLMYIHLLGVCPVSELAASPNSSGSARAQGKLRGWKDIPSTVCLTLKVPRSRLGLFAETGGALPVQCLVQDSAASKWMNMFAAVQLGFGTIKTSGTPYTDTFSLQIQDDPEGWHGSSALFVSFRAPTWILLQEPETATVAFALQHNLSTTQAYGRRLGAQLIVFGTKLGDTNAVFVTKEPPNLEGAISSGCFGIEDFLEPSVLNPGAKSSTVASTDGESATLTCRIDLESQDLKSTLSSGCAVKPTASSCCVWDVEMGDKSLKAIFPLPVLVSSIKTRIARKSSYIELIGTVITEISKTPSVPFTYPIVFSQGSTSSRPVPTPWNMPRLHLAILPAINIDEKSRAALSWVNMHLGHMWSSHERLLRENPWKPVSKEERARVNFKDSLFTIMMQFAGLKDAKGEALRSSVFALNCKEADGVNMAIFVSAMRLDLSNRTLVLDAAVMPALNELAEPHARIIQDMMKTNKLVGVNVTLDELRLWKEALPSMVERCREWDHKEDCEYLKSGEPRAPPLSIGTGERIICDCGVGVFPQDYHVDYMGSSWKHARKHCVRAAISPMFASSLVDELLLPPALNDLPTPSMAPVVAPASTTTRQAIPSIPVQGSGKDQCDVCWAGKRDDGGELFKCSKCKKVKYCSRECQKIDWQDHKKVCK</sequence>
<keyword evidence="7" id="KW-1185">Reference proteome</keyword>
<gene>
    <name evidence="6" type="ORF">QBC41DRAFT_366638</name>
</gene>
<dbReference type="AlphaFoldDB" id="A0AA40D8C3"/>
<dbReference type="Proteomes" id="UP001174997">
    <property type="component" value="Unassembled WGS sequence"/>
</dbReference>